<evidence type="ECO:0000313" key="2">
    <source>
        <dbReference type="Proteomes" id="UP000765509"/>
    </source>
</evidence>
<name>A0A9Q3K8V4_9BASI</name>
<protein>
    <submittedName>
        <fullName evidence="1">Uncharacterized protein</fullName>
    </submittedName>
</protein>
<evidence type="ECO:0000313" key="1">
    <source>
        <dbReference type="EMBL" id="MBW0576968.1"/>
    </source>
</evidence>
<gene>
    <name evidence="1" type="ORF">O181_116683</name>
</gene>
<proteinExistence type="predicted"/>
<keyword evidence="2" id="KW-1185">Reference proteome</keyword>
<dbReference type="AlphaFoldDB" id="A0A9Q3K8V4"/>
<reference evidence="1" key="1">
    <citation type="submission" date="2021-03" db="EMBL/GenBank/DDBJ databases">
        <title>Draft genome sequence of rust myrtle Austropuccinia psidii MF-1, a brazilian biotype.</title>
        <authorList>
            <person name="Quecine M.C."/>
            <person name="Pachon D.M.R."/>
            <person name="Bonatelli M.L."/>
            <person name="Correr F.H."/>
            <person name="Franceschini L.M."/>
            <person name="Leite T.F."/>
            <person name="Margarido G.R.A."/>
            <person name="Almeida C.A."/>
            <person name="Ferrarezi J.A."/>
            <person name="Labate C.A."/>
        </authorList>
    </citation>
    <scope>NUCLEOTIDE SEQUENCE</scope>
    <source>
        <strain evidence="1">MF-1</strain>
    </source>
</reference>
<accession>A0A9Q3K8V4</accession>
<organism evidence="1 2">
    <name type="scientific">Austropuccinia psidii MF-1</name>
    <dbReference type="NCBI Taxonomy" id="1389203"/>
    <lineage>
        <taxon>Eukaryota</taxon>
        <taxon>Fungi</taxon>
        <taxon>Dikarya</taxon>
        <taxon>Basidiomycota</taxon>
        <taxon>Pucciniomycotina</taxon>
        <taxon>Pucciniomycetes</taxon>
        <taxon>Pucciniales</taxon>
        <taxon>Sphaerophragmiaceae</taxon>
        <taxon>Austropuccinia</taxon>
    </lineage>
</organism>
<sequence length="110" mass="13099">MFEEAMIFPDPTRNIRLKVEFVAINSCTSQHFILGNDYLNIYNIDYDNHEDRYVTMEENKRQKISFPLTNREITVIMHVKDFHKEQFVSDQLVEAQISAELTPEMKEEII</sequence>
<comment type="caution">
    <text evidence="1">The sequence shown here is derived from an EMBL/GenBank/DDBJ whole genome shotgun (WGS) entry which is preliminary data.</text>
</comment>
<dbReference type="EMBL" id="AVOT02099577">
    <property type="protein sequence ID" value="MBW0576968.1"/>
    <property type="molecule type" value="Genomic_DNA"/>
</dbReference>
<dbReference type="Proteomes" id="UP000765509">
    <property type="component" value="Unassembled WGS sequence"/>
</dbReference>